<dbReference type="KEGG" id="erx:ATZ35_12905"/>
<sequence length="344" mass="40803">MEPSFILALFQHGYKVRTSTLYHLLKGKRTSSVLLYGFLYENLRFFQLFPELSEKQFDILLDNLVKQKLLSKTSDSEVQITARGLQALTHEKDHYSWIDNYRFGKTDEMIWRLLQFTVQVVSHLSFNNKNYLPLEQSPLYQKQIKTYIRSLPKAQLIETVKKEWTQIFSALPKEEADFFAQQFSGYQTIGKTSFQVMPNQETVFNRFLIKKEKLHHLIDTILLMPDASFLKKLLLPLLKQNENKSMNETARYLKMQPSVEALAVQRKVKLSTIKDHLMELALTKDFPFERFISQPTYACLGDYSKPYQDWTYRLVKQENPEVDYFEFRLYQIQKLREEREASRG</sequence>
<organism evidence="2 3">
    <name type="scientific">Enterococcus rotai</name>
    <dbReference type="NCBI Taxonomy" id="118060"/>
    <lineage>
        <taxon>Bacteria</taxon>
        <taxon>Bacillati</taxon>
        <taxon>Bacillota</taxon>
        <taxon>Bacilli</taxon>
        <taxon>Lactobacillales</taxon>
        <taxon>Enterococcaceae</taxon>
        <taxon>Enterococcus</taxon>
    </lineage>
</organism>
<evidence type="ECO:0000313" key="3">
    <source>
        <dbReference type="Proteomes" id="UP000067523"/>
    </source>
</evidence>
<dbReference type="Proteomes" id="UP000067523">
    <property type="component" value="Chromosome"/>
</dbReference>
<evidence type="ECO:0000313" key="2">
    <source>
        <dbReference type="EMBL" id="ALS38008.1"/>
    </source>
</evidence>
<dbReference type="AlphaFoldDB" id="A0A0U2XD14"/>
<evidence type="ECO:0000259" key="1">
    <source>
        <dbReference type="Pfam" id="PF14493"/>
    </source>
</evidence>
<dbReference type="InterPro" id="IPR029491">
    <property type="entry name" value="Helicase_HTH"/>
</dbReference>
<accession>A0A0U2XD14</accession>
<name>A0A0U2XD14_9ENTE</name>
<protein>
    <recommendedName>
        <fullName evidence="1">Helicase Helix-turn-helix domain-containing protein</fullName>
    </recommendedName>
</protein>
<keyword evidence="3" id="KW-1185">Reference proteome</keyword>
<dbReference type="Pfam" id="PF14493">
    <property type="entry name" value="HTH_40"/>
    <property type="match status" value="1"/>
</dbReference>
<gene>
    <name evidence="2" type="ORF">ATZ35_12905</name>
</gene>
<dbReference type="EMBL" id="CP013655">
    <property type="protein sequence ID" value="ALS38008.1"/>
    <property type="molecule type" value="Genomic_DNA"/>
</dbReference>
<feature type="domain" description="Helicase Helix-turn-helix" evidence="1">
    <location>
        <begin position="245"/>
        <end position="331"/>
    </location>
</feature>
<reference evidence="3" key="1">
    <citation type="submission" date="2015-12" db="EMBL/GenBank/DDBJ databases">
        <authorList>
            <person name="Lauer A."/>
            <person name="Humrighouse B."/>
            <person name="Loparev V."/>
            <person name="Shewmaker P.L."/>
            <person name="Whitney A.M."/>
            <person name="McLaughlin R.W."/>
        </authorList>
    </citation>
    <scope>NUCLEOTIDE SEQUENCE [LARGE SCALE GENOMIC DNA]</scope>
    <source>
        <strain evidence="3">LMG 26678</strain>
    </source>
</reference>
<dbReference type="STRING" id="118060.ATZ35_12905"/>
<dbReference type="RefSeq" id="WP_208927612.1">
    <property type="nucleotide sequence ID" value="NZ_CP013655.1"/>
</dbReference>
<proteinExistence type="predicted"/>